<dbReference type="InterPro" id="IPR016181">
    <property type="entry name" value="Acyl_CoA_acyltransferase"/>
</dbReference>
<evidence type="ECO:0000256" key="1">
    <source>
        <dbReference type="ARBA" id="ARBA00022679"/>
    </source>
</evidence>
<dbReference type="InterPro" id="IPR013653">
    <property type="entry name" value="GCN5-like_dom"/>
</dbReference>
<name>A0ABW3QSK4_9PSEU</name>
<accession>A0ABW3QSK4</accession>
<dbReference type="SUPFAM" id="SSF55729">
    <property type="entry name" value="Acyl-CoA N-acyltransferases (Nat)"/>
    <property type="match status" value="1"/>
</dbReference>
<dbReference type="CDD" id="cd04301">
    <property type="entry name" value="NAT_SF"/>
    <property type="match status" value="1"/>
</dbReference>
<evidence type="ECO:0000313" key="4">
    <source>
        <dbReference type="EMBL" id="MFD1147525.1"/>
    </source>
</evidence>
<dbReference type="InterPro" id="IPR050680">
    <property type="entry name" value="YpeA/RimI_acetyltransf"/>
</dbReference>
<feature type="domain" description="N-acetyltransferase" evidence="3">
    <location>
        <begin position="96"/>
        <end position="227"/>
    </location>
</feature>
<dbReference type="EC" id="2.3.1.-" evidence="4"/>
<keyword evidence="1 4" id="KW-0808">Transferase</keyword>
<dbReference type="PROSITE" id="PS51186">
    <property type="entry name" value="GNAT"/>
    <property type="match status" value="1"/>
</dbReference>
<dbReference type="EMBL" id="JBHTLK010000038">
    <property type="protein sequence ID" value="MFD1147525.1"/>
    <property type="molecule type" value="Genomic_DNA"/>
</dbReference>
<gene>
    <name evidence="4" type="ORF">ACFQ3T_10355</name>
</gene>
<protein>
    <submittedName>
        <fullName evidence="4">GNAT family N-acetyltransferase</fullName>
        <ecNumber evidence="4">2.3.1.-</ecNumber>
    </submittedName>
</protein>
<dbReference type="PANTHER" id="PTHR43420">
    <property type="entry name" value="ACETYLTRANSFERASE"/>
    <property type="match status" value="1"/>
</dbReference>
<proteinExistence type="predicted"/>
<organism evidence="4 5">
    <name type="scientific">Saccharothrix hoggarensis</name>
    <dbReference type="NCBI Taxonomy" id="913853"/>
    <lineage>
        <taxon>Bacteria</taxon>
        <taxon>Bacillati</taxon>
        <taxon>Actinomycetota</taxon>
        <taxon>Actinomycetes</taxon>
        <taxon>Pseudonocardiales</taxon>
        <taxon>Pseudonocardiaceae</taxon>
        <taxon>Saccharothrix</taxon>
    </lineage>
</organism>
<dbReference type="InterPro" id="IPR000182">
    <property type="entry name" value="GNAT_dom"/>
</dbReference>
<keyword evidence="5" id="KW-1185">Reference proteome</keyword>
<comment type="caution">
    <text evidence="4">The sequence shown here is derived from an EMBL/GenBank/DDBJ whole genome shotgun (WGS) entry which is preliminary data.</text>
</comment>
<dbReference type="Pfam" id="PF08445">
    <property type="entry name" value="FR47"/>
    <property type="match status" value="1"/>
</dbReference>
<dbReference type="GO" id="GO:0016746">
    <property type="term" value="F:acyltransferase activity"/>
    <property type="evidence" value="ECO:0007669"/>
    <property type="project" value="UniProtKB-KW"/>
</dbReference>
<evidence type="ECO:0000256" key="2">
    <source>
        <dbReference type="ARBA" id="ARBA00023315"/>
    </source>
</evidence>
<dbReference type="Proteomes" id="UP001597168">
    <property type="component" value="Unassembled WGS sequence"/>
</dbReference>
<dbReference type="RefSeq" id="WP_380722751.1">
    <property type="nucleotide sequence ID" value="NZ_JBHTLK010000038.1"/>
</dbReference>
<dbReference type="PANTHER" id="PTHR43420:SF3">
    <property type="entry name" value="N-ACETYLTRANSFERASE DOMAIN-CONTAINING PROTEIN"/>
    <property type="match status" value="1"/>
</dbReference>
<dbReference type="Gene3D" id="3.40.630.30">
    <property type="match status" value="1"/>
</dbReference>
<evidence type="ECO:0000313" key="5">
    <source>
        <dbReference type="Proteomes" id="UP001597168"/>
    </source>
</evidence>
<reference evidence="5" key="1">
    <citation type="journal article" date="2019" name="Int. J. Syst. Evol. Microbiol.">
        <title>The Global Catalogue of Microorganisms (GCM) 10K type strain sequencing project: providing services to taxonomists for standard genome sequencing and annotation.</title>
        <authorList>
            <consortium name="The Broad Institute Genomics Platform"/>
            <consortium name="The Broad Institute Genome Sequencing Center for Infectious Disease"/>
            <person name="Wu L."/>
            <person name="Ma J."/>
        </authorList>
    </citation>
    <scope>NUCLEOTIDE SEQUENCE [LARGE SCALE GENOMIC DNA]</scope>
    <source>
        <strain evidence="5">CCUG 60214</strain>
    </source>
</reference>
<keyword evidence="2 4" id="KW-0012">Acyltransferase</keyword>
<evidence type="ECO:0000259" key="3">
    <source>
        <dbReference type="PROSITE" id="PS51186"/>
    </source>
</evidence>
<sequence>MVSPLDNPTCASLNGAHARFAERHGQVMRYHPEVATFLALPDRPDDRVWADVAALAGPGATVPMNSSFAPPAGWEVLGRVAGVQLVDVGVRAAEDAEAVRLGPRDVPEMLELVERTKPGPFLRRTVELGTYLGIRRDGALVAMAGERLRPPGWTEISAVCTDPAHRGRGLATRLVLAVAAGIRARGETPLMHAAASNTSAIRLYESLGFALRKRTEFVMLRVPEDADVALRAGARS</sequence>